<name>A0A2K1KID7_PHYPA</name>
<evidence type="ECO:0000256" key="6">
    <source>
        <dbReference type="ARBA" id="ARBA00034488"/>
    </source>
</evidence>
<feature type="coiled-coil region" evidence="8">
    <location>
        <begin position="1216"/>
        <end position="1303"/>
    </location>
</feature>
<dbReference type="GO" id="GO:0008017">
    <property type="term" value="F:microtubule binding"/>
    <property type="evidence" value="ECO:0007669"/>
    <property type="project" value="InterPro"/>
</dbReference>
<evidence type="ECO:0000256" key="3">
    <source>
        <dbReference type="ARBA" id="ARBA00022840"/>
    </source>
</evidence>
<dbReference type="RefSeq" id="XP_024374937.1">
    <property type="nucleotide sequence ID" value="XM_024519169.2"/>
</dbReference>
<dbReference type="InterPro" id="IPR019821">
    <property type="entry name" value="Kinesin_motor_CS"/>
</dbReference>
<feature type="compositionally biased region" description="Polar residues" evidence="9">
    <location>
        <begin position="21"/>
        <end position="34"/>
    </location>
</feature>
<feature type="region of interest" description="Disordered" evidence="9">
    <location>
        <begin position="1901"/>
        <end position="1929"/>
    </location>
</feature>
<feature type="coiled-coil region" evidence="8">
    <location>
        <begin position="610"/>
        <end position="637"/>
    </location>
</feature>
<dbReference type="InterPro" id="IPR027417">
    <property type="entry name" value="P-loop_NTPase"/>
</dbReference>
<comment type="similarity">
    <text evidence="6">Belongs to the TRAFAC class myosin-kinesin ATPase superfamily. Kinesin family. KIN-12 subfamily.</text>
</comment>
<dbReference type="PRINTS" id="PR00380">
    <property type="entry name" value="KINESINHEAVY"/>
</dbReference>
<feature type="coiled-coil region" evidence="8">
    <location>
        <begin position="1083"/>
        <end position="1162"/>
    </location>
</feature>
<evidence type="ECO:0000256" key="1">
    <source>
        <dbReference type="ARBA" id="ARBA00022701"/>
    </source>
</evidence>
<evidence type="ECO:0000259" key="10">
    <source>
        <dbReference type="PROSITE" id="PS50067"/>
    </source>
</evidence>
<reference evidence="11 13" key="1">
    <citation type="journal article" date="2008" name="Science">
        <title>The Physcomitrella genome reveals evolutionary insights into the conquest of land by plants.</title>
        <authorList>
            <person name="Rensing S."/>
            <person name="Lang D."/>
            <person name="Zimmer A."/>
            <person name="Terry A."/>
            <person name="Salamov A."/>
            <person name="Shapiro H."/>
            <person name="Nishiyama T."/>
            <person name="Perroud P.-F."/>
            <person name="Lindquist E."/>
            <person name="Kamisugi Y."/>
            <person name="Tanahashi T."/>
            <person name="Sakakibara K."/>
            <person name="Fujita T."/>
            <person name="Oishi K."/>
            <person name="Shin-I T."/>
            <person name="Kuroki Y."/>
            <person name="Toyoda A."/>
            <person name="Suzuki Y."/>
            <person name="Hashimoto A."/>
            <person name="Yamaguchi K."/>
            <person name="Sugano A."/>
            <person name="Kohara Y."/>
            <person name="Fujiyama A."/>
            <person name="Anterola A."/>
            <person name="Aoki S."/>
            <person name="Ashton N."/>
            <person name="Barbazuk W.B."/>
            <person name="Barker E."/>
            <person name="Bennetzen J."/>
            <person name="Bezanilla M."/>
            <person name="Blankenship R."/>
            <person name="Cho S.H."/>
            <person name="Dutcher S."/>
            <person name="Estelle M."/>
            <person name="Fawcett J.A."/>
            <person name="Gundlach H."/>
            <person name="Hanada K."/>
            <person name="Heyl A."/>
            <person name="Hicks K.A."/>
            <person name="Hugh J."/>
            <person name="Lohr M."/>
            <person name="Mayer K."/>
            <person name="Melkozernov A."/>
            <person name="Murata T."/>
            <person name="Nelson D."/>
            <person name="Pils B."/>
            <person name="Prigge M."/>
            <person name="Reiss B."/>
            <person name="Renner T."/>
            <person name="Rombauts S."/>
            <person name="Rushton P."/>
            <person name="Sanderfoot A."/>
            <person name="Schween G."/>
            <person name="Shiu S.-H."/>
            <person name="Stueber K."/>
            <person name="Theodoulou F.L."/>
            <person name="Tu H."/>
            <person name="Van de Peer Y."/>
            <person name="Verrier P.J."/>
            <person name="Waters E."/>
            <person name="Wood A."/>
            <person name="Yang L."/>
            <person name="Cove D."/>
            <person name="Cuming A."/>
            <person name="Hasebe M."/>
            <person name="Lucas S."/>
            <person name="Mishler D.B."/>
            <person name="Reski R."/>
            <person name="Grigoriev I."/>
            <person name="Quatrano R.S."/>
            <person name="Boore J.L."/>
        </authorList>
    </citation>
    <scope>NUCLEOTIDE SEQUENCE [LARGE SCALE GENOMIC DNA]</scope>
    <source>
        <strain evidence="12 13">cv. Gransden 2004</strain>
    </source>
</reference>
<feature type="region of interest" description="Disordered" evidence="9">
    <location>
        <begin position="90"/>
        <end position="137"/>
    </location>
</feature>
<evidence type="ECO:0000313" key="12">
    <source>
        <dbReference type="EnsemblPlants" id="Pp3c5_4080V3.1"/>
    </source>
</evidence>
<dbReference type="PaxDb" id="3218-PP1S41_285V6.1"/>
<feature type="coiled-coil region" evidence="8">
    <location>
        <begin position="3363"/>
        <end position="3433"/>
    </location>
</feature>
<dbReference type="InterPro" id="IPR001752">
    <property type="entry name" value="Kinesin_motor_dom"/>
</dbReference>
<feature type="coiled-coil region" evidence="8">
    <location>
        <begin position="1433"/>
        <end position="1467"/>
    </location>
</feature>
<evidence type="ECO:0000256" key="4">
    <source>
        <dbReference type="ARBA" id="ARBA00023054"/>
    </source>
</evidence>
<dbReference type="GO" id="GO:0005524">
    <property type="term" value="F:ATP binding"/>
    <property type="evidence" value="ECO:0007669"/>
    <property type="project" value="UniProtKB-UniRule"/>
</dbReference>
<dbReference type="STRING" id="3218.A0A2K1KID7"/>
<feature type="region of interest" description="Disordered" evidence="9">
    <location>
        <begin position="221"/>
        <end position="248"/>
    </location>
</feature>
<feature type="compositionally biased region" description="Polar residues" evidence="9">
    <location>
        <begin position="197"/>
        <end position="208"/>
    </location>
</feature>
<feature type="coiled-coil region" evidence="8">
    <location>
        <begin position="2921"/>
        <end position="2955"/>
    </location>
</feature>
<dbReference type="GeneID" id="112282042"/>
<dbReference type="Proteomes" id="UP000006727">
    <property type="component" value="Chromosome 5"/>
</dbReference>
<feature type="region of interest" description="Disordered" evidence="9">
    <location>
        <begin position="3452"/>
        <end position="3472"/>
    </location>
</feature>
<dbReference type="SMART" id="SM00129">
    <property type="entry name" value="KISc"/>
    <property type="match status" value="1"/>
</dbReference>
<dbReference type="InterPro" id="IPR044986">
    <property type="entry name" value="KIF15/KIN-12"/>
</dbReference>
<feature type="coiled-coil region" evidence="8">
    <location>
        <begin position="3217"/>
        <end position="3330"/>
    </location>
</feature>
<keyword evidence="5 7" id="KW-0505">Motor protein</keyword>
<dbReference type="Pfam" id="PF00225">
    <property type="entry name" value="Kinesin"/>
    <property type="match status" value="1"/>
</dbReference>
<feature type="compositionally biased region" description="Polar residues" evidence="9">
    <location>
        <begin position="117"/>
        <end position="132"/>
    </location>
</feature>
<dbReference type="KEGG" id="ppp:112282042"/>
<dbReference type="PANTHER" id="PTHR37739:SF8">
    <property type="entry name" value="KINESIN-LIKE PROTEIN KIN-12D"/>
    <property type="match status" value="1"/>
</dbReference>
<keyword evidence="1" id="KW-0493">Microtubule</keyword>
<dbReference type="GO" id="GO:0007018">
    <property type="term" value="P:microtubule-based movement"/>
    <property type="evidence" value="ECO:0007669"/>
    <property type="project" value="InterPro"/>
</dbReference>
<keyword evidence="3 7" id="KW-0067">ATP-binding</keyword>
<feature type="coiled-coil region" evidence="8">
    <location>
        <begin position="2490"/>
        <end position="2605"/>
    </location>
</feature>
<feature type="domain" description="Kinesin motor" evidence="10">
    <location>
        <begin position="266"/>
        <end position="603"/>
    </location>
</feature>
<feature type="coiled-coil region" evidence="8">
    <location>
        <begin position="842"/>
        <end position="976"/>
    </location>
</feature>
<dbReference type="Gramene" id="Pp3c5_4080V3.4">
    <property type="protein sequence ID" value="Pp3c5_4080V3.4"/>
    <property type="gene ID" value="Pp3c5_4080"/>
</dbReference>
<dbReference type="PROSITE" id="PS00411">
    <property type="entry name" value="KINESIN_MOTOR_1"/>
    <property type="match status" value="1"/>
</dbReference>
<feature type="region of interest" description="Disordered" evidence="9">
    <location>
        <begin position="1971"/>
        <end position="1990"/>
    </location>
</feature>
<evidence type="ECO:0000256" key="5">
    <source>
        <dbReference type="ARBA" id="ARBA00023175"/>
    </source>
</evidence>
<dbReference type="EnsemblPlants" id="Pp3c5_4080V3.1">
    <property type="protein sequence ID" value="Pp3c5_4080V3.1"/>
    <property type="gene ID" value="Pp3c5_4080"/>
</dbReference>
<evidence type="ECO:0000313" key="11">
    <source>
        <dbReference type="EMBL" id="PNR53541.1"/>
    </source>
</evidence>
<feature type="compositionally biased region" description="Basic residues" evidence="9">
    <location>
        <begin position="103"/>
        <end position="115"/>
    </location>
</feature>
<gene>
    <name evidence="12" type="primary">LOC112282042</name>
    <name evidence="11" type="ORF">PHYPA_007216</name>
</gene>
<feature type="coiled-coil region" evidence="8">
    <location>
        <begin position="2262"/>
        <end position="2359"/>
    </location>
</feature>
<feature type="coiled-coil region" evidence="8">
    <location>
        <begin position="2998"/>
        <end position="3078"/>
    </location>
</feature>
<dbReference type="PANTHER" id="PTHR37739">
    <property type="entry name" value="KINESIN-LIKE PROTEIN KIN-12D"/>
    <property type="match status" value="1"/>
</dbReference>
<feature type="region of interest" description="Disordered" evidence="9">
    <location>
        <begin position="164"/>
        <end position="208"/>
    </location>
</feature>
<reference evidence="11 13" key="2">
    <citation type="journal article" date="2018" name="Plant J.">
        <title>The Physcomitrella patens chromosome-scale assembly reveals moss genome structure and evolution.</title>
        <authorList>
            <person name="Lang D."/>
            <person name="Ullrich K.K."/>
            <person name="Murat F."/>
            <person name="Fuchs J."/>
            <person name="Jenkins J."/>
            <person name="Haas F.B."/>
            <person name="Piednoel M."/>
            <person name="Gundlach H."/>
            <person name="Van Bel M."/>
            <person name="Meyberg R."/>
            <person name="Vives C."/>
            <person name="Morata J."/>
            <person name="Symeonidi A."/>
            <person name="Hiss M."/>
            <person name="Muchero W."/>
            <person name="Kamisugi Y."/>
            <person name="Saleh O."/>
            <person name="Blanc G."/>
            <person name="Decker E.L."/>
            <person name="van Gessel N."/>
            <person name="Grimwood J."/>
            <person name="Hayes R.D."/>
            <person name="Graham S.W."/>
            <person name="Gunter L.E."/>
            <person name="McDaniel S.F."/>
            <person name="Hoernstein S.N.W."/>
            <person name="Larsson A."/>
            <person name="Li F.W."/>
            <person name="Perroud P.F."/>
            <person name="Phillips J."/>
            <person name="Ranjan P."/>
            <person name="Rokshar D.S."/>
            <person name="Rothfels C.J."/>
            <person name="Schneider L."/>
            <person name="Shu S."/>
            <person name="Stevenson D.W."/>
            <person name="Thummler F."/>
            <person name="Tillich M."/>
            <person name="Villarreal Aguilar J.C."/>
            <person name="Widiez T."/>
            <person name="Wong G.K."/>
            <person name="Wymore A."/>
            <person name="Zhang Y."/>
            <person name="Zimmer A.D."/>
            <person name="Quatrano R.S."/>
            <person name="Mayer K.F.X."/>
            <person name="Goodstein D."/>
            <person name="Casacuberta J.M."/>
            <person name="Vandepoele K."/>
            <person name="Reski R."/>
            <person name="Cuming A.C."/>
            <person name="Tuskan G.A."/>
            <person name="Maumus F."/>
            <person name="Salse J."/>
            <person name="Schmutz J."/>
            <person name="Rensing S.A."/>
        </authorList>
    </citation>
    <scope>NUCLEOTIDE SEQUENCE [LARGE SCALE GENOMIC DNA]</scope>
    <source>
        <strain evidence="12 13">cv. Gransden 2004</strain>
    </source>
</reference>
<evidence type="ECO:0000256" key="7">
    <source>
        <dbReference type="PROSITE-ProRule" id="PRU00283"/>
    </source>
</evidence>
<evidence type="ECO:0000256" key="2">
    <source>
        <dbReference type="ARBA" id="ARBA00022741"/>
    </source>
</evidence>
<dbReference type="OMA" id="HSIMQLI"/>
<proteinExistence type="inferred from homology"/>
<dbReference type="Gramene" id="Pp3c5_4080V3.1">
    <property type="protein sequence ID" value="Pp3c5_4080V3.1"/>
    <property type="gene ID" value="Pp3c5_4080"/>
</dbReference>
<feature type="coiled-coil region" evidence="8">
    <location>
        <begin position="2185"/>
        <end position="2237"/>
    </location>
</feature>
<evidence type="ECO:0000313" key="13">
    <source>
        <dbReference type="Proteomes" id="UP000006727"/>
    </source>
</evidence>
<dbReference type="OrthoDB" id="3176171at2759"/>
<feature type="coiled-coil region" evidence="8">
    <location>
        <begin position="2408"/>
        <end position="2435"/>
    </location>
</feature>
<evidence type="ECO:0000256" key="8">
    <source>
        <dbReference type="SAM" id="Coils"/>
    </source>
</evidence>
<dbReference type="GO" id="GO:0003777">
    <property type="term" value="F:microtubule motor activity"/>
    <property type="evidence" value="ECO:0007669"/>
    <property type="project" value="InterPro"/>
</dbReference>
<keyword evidence="4 8" id="KW-0175">Coiled coil</keyword>
<dbReference type="FunCoup" id="A0A2K1KID7">
    <property type="interactions" value="553"/>
</dbReference>
<dbReference type="PROSITE" id="PS50067">
    <property type="entry name" value="KINESIN_MOTOR_2"/>
    <property type="match status" value="1"/>
</dbReference>
<dbReference type="SUPFAM" id="SSF52540">
    <property type="entry name" value="P-loop containing nucleoside triphosphate hydrolases"/>
    <property type="match status" value="1"/>
</dbReference>
<dbReference type="EMBL" id="ABEU02000005">
    <property type="protein sequence ID" value="PNR53541.1"/>
    <property type="molecule type" value="Genomic_DNA"/>
</dbReference>
<dbReference type="InterPro" id="IPR036961">
    <property type="entry name" value="Kinesin_motor_dom_sf"/>
</dbReference>
<protein>
    <recommendedName>
        <fullName evidence="10">Kinesin motor domain-containing protein</fullName>
    </recommendedName>
</protein>
<dbReference type="GO" id="GO:0005874">
    <property type="term" value="C:microtubule"/>
    <property type="evidence" value="ECO:0007669"/>
    <property type="project" value="UniProtKB-KW"/>
</dbReference>
<organism evidence="11">
    <name type="scientific">Physcomitrium patens</name>
    <name type="common">Spreading-leaved earth moss</name>
    <name type="synonym">Physcomitrella patens</name>
    <dbReference type="NCBI Taxonomy" id="3218"/>
    <lineage>
        <taxon>Eukaryota</taxon>
        <taxon>Viridiplantae</taxon>
        <taxon>Streptophyta</taxon>
        <taxon>Embryophyta</taxon>
        <taxon>Bryophyta</taxon>
        <taxon>Bryophytina</taxon>
        <taxon>Bryopsida</taxon>
        <taxon>Funariidae</taxon>
        <taxon>Funariales</taxon>
        <taxon>Funariaceae</taxon>
        <taxon>Physcomitrium</taxon>
    </lineage>
</organism>
<evidence type="ECO:0000256" key="9">
    <source>
        <dbReference type="SAM" id="MobiDB-lite"/>
    </source>
</evidence>
<feature type="region of interest" description="Disordered" evidence="9">
    <location>
        <begin position="1"/>
        <end position="52"/>
    </location>
</feature>
<dbReference type="Gene3D" id="1.20.5.340">
    <property type="match status" value="1"/>
</dbReference>
<sequence>MGRGTSPLRSLVRGSPRKPSQENIDANVVSSGDLTPTRKPLSSIAEGGRVPLMSSDENIVDVLTPSGKMDATTPKAKKRSGQCLFPLMENVDGGNGTPEKQGHGKFKKSHIRHPSPAKSQSVTRALDSSSTEPGIEMPLSETSHAAVPLCSKGQAELHGVTKHCAENGNSHTPRAYRNVTDRGNKHGSDCEPISSRPVPSQNTSATPAKSVTRTLKYGGAQGSAVAGTSTSRALVPLPSGGRSVSQTTAEQHFDLEEDPTFWHDHNVQVLIRTRPISASEMASQGFSKCLRQEGPHQITWLGQPETRFTFDHVAGEIITQEKLFNVAGLPMVENCMAGYNSCMFAYGQTGSGKTHTMLGDIDHISDRPSDNRGMTPRVFEYLFSRIKLEEEQRKDENLKFMTKCSFLEIYNEQITDLLEPTSTNLQMREDVRKGVYVENLTEVEVHCVQDVIQLLCQGSANRKVAATNMNRESSRSHSVFTCIIESRWERDSMTNIRFGRLNLVDLAGSERQKTSGAEGERLKEAANINKSLSTLGLVIMILVDVANGKQRHVPYRDSKLTFLLQDSLGGNSKTTIIATISPSSCNALETLSTLKFAQRAKLIRNTAVINEDASGDVKALRAQIQQMKEELDRLRRQSISRVPLSQDDFNPVRSSFDSWGDAHRFFGSPQVSSRKLRQMEAVVAGALRREQAADVTTKRLAAEIEQLNRLVHQREADTQSSKMILRFREDKIRRLETLSQGLLSVDSYLAEEGKMLMEELQLMREKVDRNPELTRFAMENIRLLDQFHSLQEFHEGGEKEIMLEEISNLRDQLLEVLDGKIAVDQGLVPLTTPQKKALAPELAATVRENELLRIEADNYRSEVEELRSNLSSSLESYSKMGRQVDELQELVEKLKSELASKTDSAEVPNMKALELENLKHLELIADMKLQLEQTEEKTKMQESTLERLEHQLQDSMQESRNLKSELEAMKEAFEAARVLTKKLQSKEAALVGAQYAAAVKQIRLETEEMAVQQSQSLTNIQEMAVMFRMKEIELRSQLDDAMMMIQKLSVNEEQRKSCGVSVQNDSSNALNSVRTEDGSAERLQKAQEIEMRHAEEVMQLQLELESLEAVLDEERTHKKDLEERLATLDEESSHRPELEEKIAKLTQQLQESEEMVSSLKAAAAVREITSFDTVSRPRELPDQERSLVEALETQHIYTIQEFDVLQSEYTKVVSRLKRREERERILRKKIDRLENELTKVQEIRELEHEYAELEERSEAAEEKRLILEQKLENAKKELGIAHAENLKLKVEECDRDLTRCQAESETAQTITSMQEELWVLRAEAEQTNMELASARKSVTGLTAQLDSMRMMLSDVKGEKQLVMENYESMLKVKDIEIEALRKEWQGATVKLIDYLAEGDQALNEASFEMEQIFNDYLPPSARSSRDSMTHSRNIEKKKAVDQLKLQLQHAQELAKDAEGRVRVLSETAFAMATAQAQETPQKVHRLSMQAVEAMEVLQGELDSSRSKLLQFEKNAMVMSVLILWLVKSMEAKDLSGRIARTELKEMELVIKDKEMLLLQLRQAQELDQSLLRESEGKVAQLSNTLEQSEKLVDVRDKTVSSLEGEMSRLQSALEAVASEKEQLMLLATKAENEASDSSSAMNILEEELKVTLAKLKEAEDKLGEATTAQASLAVIKEEWETEKMILQSAFTSLEKEKLNLEADISSIRLKLVESQDRSDKLSSELVERIAEIAALREDYEKISCMSISNEEKLGSHEVELEQLKSELQQKEALMKQAESEHLESLRALEATNQERVLQIADLAEQREALSSLSVKKEEELCESKKEILNLQAELHTKQVLLQEIESKLLHTVEASDTLIKEKDENIASLKQETERMSCMSIQKKDDEVVELERKLKTLQDENEAKERSLAGVEKQLSESVKTSKSLSEEKEKEIVELNERVNKLSTTSDENNAELARLRQELDTLQTQLKTTESSLEESRISVTQSDKASEKLAEEKEAMRIELESQALVLQEAHTRIIQLDAALEQLSAEKQTLQTDLVTMESLLQESQARVELADAALQKLAEEKDVLQSRIDTMTQDAHVAASRLCEAEEAQSAMKEKIAVIEERIVEYEVKEQSLIMEIEELYTSRSMSDEDVLQLQSEVLELKRERDSLNLNVSTKNMQSAISERLQLVQATCIETDDRITSMQAEIDGLSSAKQDLEAEVQSIEVKVADLLLQLTDREENLEIARKDLERVQFDLMNASQVNSALTIESRTFCEELAAANSRIQTDEENIAKMTETIDHLNKSKADMEAEFRLLQIRLEEAGANRLQVQEKLDALTVVMHEFSVSEQSLRNERDRLATDLEIIKANLEQEQARCLAVLEEKEALHASLLVVVGERDDALTVPSKTRSEKVDSITRAVKDVSSDADEVELAKARAALAGAEEKIKLLVDANATITNEWEGERSRLNADKELLQLEISRLENPAQTALDQDSSIIGNPEAGKDHYVDELKQLLNRTSADCEKLRSKLRDRDNTILSVKLQLEEAMVHYKETEIEMEKTIREKEDAITRISELEEEIHDAQEEVVMRRNQVEAFELELETLVARVTDSESQWRAERDQLERERDHDQAVAYEVEGEFTDQLNCVSDVALAESEANTCIGKISNQTNCSSPVKSSEPEPQEEVQSMNLSIESIAAFALVKEEVDFTKNHCENEMGSLALDMESLRADISNSFFEFPVVQTQEEVKSVIESCRAEIACLNRKVEELEGLLAQNTYETDLENTRTELEMSEAAVSQLLAAVSERDASLSTLESKLKETQDRLVQLDMELDVNQREAQAAKLALSNVDQLRSHVDILQRQVTQKEELIKGLEFDINLLEESGTAEAEAAAKIISQLQKELDSKSGELEMLRVQTASLEAQLAAKLQTVASIEKDNIATYAIASEAAVENANMIIKLQELESELAARDALVKEEESVILSLKSELESAKSIIAEKEAVLSDARQFAQMNKTRSEETMASEEQLKSRISSLQQQVKVLEKRVEDQSQLREKVEKELRSSRLQGSSLPAQAEHAKQSLERKLKLMEAELAMAHQRREVLQSQCNEKDKQIKALNVHINQLTLAKLTTGSQLKAKGPEAPMENGAIKSLTRTPSMATSMDYRNADNAARCRIEELESLAAGRLKEVYALNAKIAELESEMHDVVRELVRTNLDVQNIKLDHPQVKEIVATVRRQSIENQGPNIVQDAELEKLRNNLNELIEERDSWLEEIQRKQAEMVAARVTAEKMRFRDETLTAENDKLKTQTAGLQKRIGELEQEVKKLSGQQNLQQRIHHHAKIKDENNSLRLQVEDLSTKMRRSELMFARVKDELERYRIAAGKTPFPNIDEEQRLRSKLQEAEESKIQLAQQFITLCNAIQQAAGNANSVRQADQSAAMEALRELESRLRTAEEEVSEFKFKTRISGEKRRLSELRTLQTPVKTNPGSFSQQFFNSPLTRR</sequence>
<accession>A0A2K1KID7</accession>
<feature type="compositionally biased region" description="Basic and acidic residues" evidence="9">
    <location>
        <begin position="179"/>
        <end position="189"/>
    </location>
</feature>
<keyword evidence="2 7" id="KW-0547">Nucleotide-binding</keyword>
<feature type="coiled-coil region" evidence="8">
    <location>
        <begin position="3161"/>
        <end position="3188"/>
    </location>
</feature>
<feature type="coiled-coil region" evidence="8">
    <location>
        <begin position="1543"/>
        <end position="1696"/>
    </location>
</feature>
<reference evidence="12" key="3">
    <citation type="submission" date="2020-12" db="UniProtKB">
        <authorList>
            <consortium name="EnsemblPlants"/>
        </authorList>
    </citation>
    <scope>IDENTIFICATION</scope>
</reference>
<keyword evidence="13" id="KW-1185">Reference proteome</keyword>
<feature type="binding site" evidence="7">
    <location>
        <begin position="347"/>
        <end position="354"/>
    </location>
    <ligand>
        <name>ATP</name>
        <dbReference type="ChEBI" id="CHEBI:30616"/>
    </ligand>
</feature>
<feature type="coiled-coil region" evidence="8">
    <location>
        <begin position="2011"/>
        <end position="2080"/>
    </location>
</feature>
<feature type="coiled-coil region" evidence="8">
    <location>
        <begin position="2730"/>
        <end position="2846"/>
    </location>
</feature>
<dbReference type="Gene3D" id="3.40.850.10">
    <property type="entry name" value="Kinesin motor domain"/>
    <property type="match status" value="1"/>
</dbReference>
<dbReference type="EnsemblPlants" id="Pp3c5_4080V3.4">
    <property type="protein sequence ID" value="Pp3c5_4080V3.4"/>
    <property type="gene ID" value="Pp3c5_4080"/>
</dbReference>
<dbReference type="FunFam" id="3.40.850.10:FF:000033">
    <property type="entry name" value="Kinesin-like protein KIN-12E"/>
    <property type="match status" value="1"/>
</dbReference>